<sequence>MTSTAACEELYDSSFCFPSHCPPQKKNIVSGAKRRTEPLLSTSWKRTRHQIKRTSERNRWRDDEGKLKRR</sequence>
<feature type="compositionally biased region" description="Basic and acidic residues" evidence="1">
    <location>
        <begin position="53"/>
        <end position="70"/>
    </location>
</feature>
<evidence type="ECO:0000313" key="2">
    <source>
        <dbReference type="EMBL" id="KAL2652811.1"/>
    </source>
</evidence>
<accession>A0ABD1ZPJ8</accession>
<reference evidence="2 3" key="1">
    <citation type="submission" date="2024-09" db="EMBL/GenBank/DDBJ databases">
        <title>Chromosome-scale assembly of Riccia fluitans.</title>
        <authorList>
            <person name="Paukszto L."/>
            <person name="Sawicki J."/>
            <person name="Karawczyk K."/>
            <person name="Piernik-Szablinska J."/>
            <person name="Szczecinska M."/>
            <person name="Mazdziarz M."/>
        </authorList>
    </citation>
    <scope>NUCLEOTIDE SEQUENCE [LARGE SCALE GENOMIC DNA]</scope>
    <source>
        <strain evidence="2">Rf_01</strain>
        <tissue evidence="2">Aerial parts of the thallus</tissue>
    </source>
</reference>
<protein>
    <submittedName>
        <fullName evidence="2">Uncharacterized protein</fullName>
    </submittedName>
</protein>
<organism evidence="2 3">
    <name type="scientific">Riccia fluitans</name>
    <dbReference type="NCBI Taxonomy" id="41844"/>
    <lineage>
        <taxon>Eukaryota</taxon>
        <taxon>Viridiplantae</taxon>
        <taxon>Streptophyta</taxon>
        <taxon>Embryophyta</taxon>
        <taxon>Marchantiophyta</taxon>
        <taxon>Marchantiopsida</taxon>
        <taxon>Marchantiidae</taxon>
        <taxon>Marchantiales</taxon>
        <taxon>Ricciaceae</taxon>
        <taxon>Riccia</taxon>
    </lineage>
</organism>
<name>A0ABD1ZPJ8_9MARC</name>
<comment type="caution">
    <text evidence="2">The sequence shown here is derived from an EMBL/GenBank/DDBJ whole genome shotgun (WGS) entry which is preliminary data.</text>
</comment>
<evidence type="ECO:0000256" key="1">
    <source>
        <dbReference type="SAM" id="MobiDB-lite"/>
    </source>
</evidence>
<dbReference type="Proteomes" id="UP001605036">
    <property type="component" value="Unassembled WGS sequence"/>
</dbReference>
<feature type="region of interest" description="Disordered" evidence="1">
    <location>
        <begin position="46"/>
        <end position="70"/>
    </location>
</feature>
<dbReference type="AlphaFoldDB" id="A0ABD1ZPJ8"/>
<gene>
    <name evidence="2" type="ORF">R1flu_020939</name>
</gene>
<proteinExistence type="predicted"/>
<evidence type="ECO:0000313" key="3">
    <source>
        <dbReference type="Proteomes" id="UP001605036"/>
    </source>
</evidence>
<dbReference type="EMBL" id="JBHFFA010000001">
    <property type="protein sequence ID" value="KAL2652811.1"/>
    <property type="molecule type" value="Genomic_DNA"/>
</dbReference>
<keyword evidence="3" id="KW-1185">Reference proteome</keyword>